<dbReference type="OMA" id="NLADDTW"/>
<gene>
    <name evidence="3" type="ORF">T459_27281</name>
</gene>
<dbReference type="EMBL" id="AYRZ02000011">
    <property type="protein sequence ID" value="PHT67794.1"/>
    <property type="molecule type" value="Genomic_DNA"/>
</dbReference>
<feature type="region of interest" description="Disordered" evidence="1">
    <location>
        <begin position="1"/>
        <end position="74"/>
    </location>
</feature>
<evidence type="ECO:0000313" key="3">
    <source>
        <dbReference type="EMBL" id="PHT67794.1"/>
    </source>
</evidence>
<dbReference type="Proteomes" id="UP000222542">
    <property type="component" value="Unassembled WGS sequence"/>
</dbReference>
<reference evidence="3 4" key="1">
    <citation type="journal article" date="2014" name="Nat. Genet.">
        <title>Genome sequence of the hot pepper provides insights into the evolution of pungency in Capsicum species.</title>
        <authorList>
            <person name="Kim S."/>
            <person name="Park M."/>
            <person name="Yeom S.I."/>
            <person name="Kim Y.M."/>
            <person name="Lee J.M."/>
            <person name="Lee H.A."/>
            <person name="Seo E."/>
            <person name="Choi J."/>
            <person name="Cheong K."/>
            <person name="Kim K.T."/>
            <person name="Jung K."/>
            <person name="Lee G.W."/>
            <person name="Oh S.K."/>
            <person name="Bae C."/>
            <person name="Kim S.B."/>
            <person name="Lee H.Y."/>
            <person name="Kim S.Y."/>
            <person name="Kim M.S."/>
            <person name="Kang B.C."/>
            <person name="Jo Y.D."/>
            <person name="Yang H.B."/>
            <person name="Jeong H.J."/>
            <person name="Kang W.H."/>
            <person name="Kwon J.K."/>
            <person name="Shin C."/>
            <person name="Lim J.Y."/>
            <person name="Park J.H."/>
            <person name="Huh J.H."/>
            <person name="Kim J.S."/>
            <person name="Kim B.D."/>
            <person name="Cohen O."/>
            <person name="Paran I."/>
            <person name="Suh M.C."/>
            <person name="Lee S.B."/>
            <person name="Kim Y.K."/>
            <person name="Shin Y."/>
            <person name="Noh S.J."/>
            <person name="Park J."/>
            <person name="Seo Y.S."/>
            <person name="Kwon S.Y."/>
            <person name="Kim H.A."/>
            <person name="Park J.M."/>
            <person name="Kim H.J."/>
            <person name="Choi S.B."/>
            <person name="Bosland P.W."/>
            <person name="Reeves G."/>
            <person name="Jo S.H."/>
            <person name="Lee B.W."/>
            <person name="Cho H.T."/>
            <person name="Choi H.S."/>
            <person name="Lee M.S."/>
            <person name="Yu Y."/>
            <person name="Do Choi Y."/>
            <person name="Park B.S."/>
            <person name="van Deynze A."/>
            <person name="Ashrafi H."/>
            <person name="Hill T."/>
            <person name="Kim W.T."/>
            <person name="Pai H.S."/>
            <person name="Ahn H.K."/>
            <person name="Yeam I."/>
            <person name="Giovannoni J.J."/>
            <person name="Rose J.K."/>
            <person name="Sorensen I."/>
            <person name="Lee S.J."/>
            <person name="Kim R.W."/>
            <person name="Choi I.Y."/>
            <person name="Choi B.S."/>
            <person name="Lim J.S."/>
            <person name="Lee Y.H."/>
            <person name="Choi D."/>
        </authorList>
    </citation>
    <scope>NUCLEOTIDE SEQUENCE [LARGE SCALE GENOMIC DNA]</scope>
    <source>
        <strain evidence="4">cv. CM334</strain>
    </source>
</reference>
<evidence type="ECO:0000256" key="1">
    <source>
        <dbReference type="SAM" id="MobiDB-lite"/>
    </source>
</evidence>
<protein>
    <recommendedName>
        <fullName evidence="2">Retrovirus-related Pol polyprotein from transposon TNT 1-94-like beta-barrel domain-containing protein</fullName>
    </recommendedName>
</protein>
<proteinExistence type="predicted"/>
<name>A0A2G2YDH0_CAPAN</name>
<dbReference type="InterPro" id="IPR054722">
    <property type="entry name" value="PolX-like_BBD"/>
</dbReference>
<sequence>MHQAFATHSISTTTPQDSSAQFGNHTGCGRGRSYSFRGRGRGGRGRGFNGRWQQSQLNSSNHNTRISTTGQPQLGTGGTYLVSYNSHSLSTNSPSIGVLGSHPSTLTCQIYGSLGHTTLQCTNRFNHAFVANDLPKSFATMSIGETNDATWYVDSAASAHMTPSEGNLLHKTPYTGHNRVLVGDGKLLNISNIGYTQLPSTSRPLHLHPVFHVPQLKHNLISVKKLYNDNNCVVNFDSFYISVKDKALGQTLLWESSKGDVCLLSSKSLCSHPQALVAVQ</sequence>
<reference evidence="3 4" key="2">
    <citation type="journal article" date="2017" name="Genome Biol.">
        <title>New reference genome sequences of hot pepper reveal the massive evolution of plant disease-resistance genes by retroduplication.</title>
        <authorList>
            <person name="Kim S."/>
            <person name="Park J."/>
            <person name="Yeom S.I."/>
            <person name="Kim Y.M."/>
            <person name="Seo E."/>
            <person name="Kim K.T."/>
            <person name="Kim M.S."/>
            <person name="Lee J.M."/>
            <person name="Cheong K."/>
            <person name="Shin H.S."/>
            <person name="Kim S.B."/>
            <person name="Han K."/>
            <person name="Lee J."/>
            <person name="Park M."/>
            <person name="Lee H.A."/>
            <person name="Lee H.Y."/>
            <person name="Lee Y."/>
            <person name="Oh S."/>
            <person name="Lee J.H."/>
            <person name="Choi E."/>
            <person name="Choi E."/>
            <person name="Lee S.E."/>
            <person name="Jeon J."/>
            <person name="Kim H."/>
            <person name="Choi G."/>
            <person name="Song H."/>
            <person name="Lee J."/>
            <person name="Lee S.C."/>
            <person name="Kwon J.K."/>
            <person name="Lee H.Y."/>
            <person name="Koo N."/>
            <person name="Hong Y."/>
            <person name="Kim R.W."/>
            <person name="Kang W.H."/>
            <person name="Huh J.H."/>
            <person name="Kang B.C."/>
            <person name="Yang T.J."/>
            <person name="Lee Y.H."/>
            <person name="Bennetzen J.L."/>
            <person name="Choi D."/>
        </authorList>
    </citation>
    <scope>NUCLEOTIDE SEQUENCE [LARGE SCALE GENOMIC DNA]</scope>
    <source>
        <strain evidence="4">cv. CM334</strain>
    </source>
</reference>
<evidence type="ECO:0000313" key="4">
    <source>
        <dbReference type="Proteomes" id="UP000222542"/>
    </source>
</evidence>
<organism evidence="3 4">
    <name type="scientific">Capsicum annuum</name>
    <name type="common">Capsicum pepper</name>
    <dbReference type="NCBI Taxonomy" id="4072"/>
    <lineage>
        <taxon>Eukaryota</taxon>
        <taxon>Viridiplantae</taxon>
        <taxon>Streptophyta</taxon>
        <taxon>Embryophyta</taxon>
        <taxon>Tracheophyta</taxon>
        <taxon>Spermatophyta</taxon>
        <taxon>Magnoliopsida</taxon>
        <taxon>eudicotyledons</taxon>
        <taxon>Gunneridae</taxon>
        <taxon>Pentapetalae</taxon>
        <taxon>asterids</taxon>
        <taxon>lamiids</taxon>
        <taxon>Solanales</taxon>
        <taxon>Solanaceae</taxon>
        <taxon>Solanoideae</taxon>
        <taxon>Capsiceae</taxon>
        <taxon>Capsicum</taxon>
    </lineage>
</organism>
<dbReference type="STRING" id="4072.A0A2G2YDH0"/>
<accession>A0A2G2YDH0</accession>
<feature type="compositionally biased region" description="Polar residues" evidence="1">
    <location>
        <begin position="52"/>
        <end position="67"/>
    </location>
</feature>
<dbReference type="Pfam" id="PF22936">
    <property type="entry name" value="Pol_BBD"/>
    <property type="match status" value="1"/>
</dbReference>
<feature type="compositionally biased region" description="Polar residues" evidence="1">
    <location>
        <begin position="1"/>
        <end position="24"/>
    </location>
</feature>
<dbReference type="AlphaFoldDB" id="A0A2G2YDH0"/>
<dbReference type="Gramene" id="PHT67794">
    <property type="protein sequence ID" value="PHT67794"/>
    <property type="gene ID" value="T459_27281"/>
</dbReference>
<feature type="domain" description="Retrovirus-related Pol polyprotein from transposon TNT 1-94-like beta-barrel" evidence="2">
    <location>
        <begin position="151"/>
        <end position="228"/>
    </location>
</feature>
<evidence type="ECO:0000259" key="2">
    <source>
        <dbReference type="Pfam" id="PF22936"/>
    </source>
</evidence>
<keyword evidence="4" id="KW-1185">Reference proteome</keyword>
<comment type="caution">
    <text evidence="3">The sequence shown here is derived from an EMBL/GenBank/DDBJ whole genome shotgun (WGS) entry which is preliminary data.</text>
</comment>